<dbReference type="GeneID" id="19948992"/>
<dbReference type="Pfam" id="PF18027">
    <property type="entry name" value="Pepdidase_M14_N"/>
    <property type="match status" value="1"/>
</dbReference>
<dbReference type="GO" id="GO:0008270">
    <property type="term" value="F:zinc ion binding"/>
    <property type="evidence" value="ECO:0007669"/>
    <property type="project" value="InterPro"/>
</dbReference>
<feature type="region of interest" description="Disordered" evidence="4">
    <location>
        <begin position="586"/>
        <end position="643"/>
    </location>
</feature>
<dbReference type="InterPro" id="IPR000834">
    <property type="entry name" value="Peptidase_M14"/>
</dbReference>
<dbReference type="Pfam" id="PF00246">
    <property type="entry name" value="Peptidase_M14"/>
    <property type="match status" value="1"/>
</dbReference>
<dbReference type="InterPro" id="IPR050821">
    <property type="entry name" value="Cytosolic_carboxypeptidase"/>
</dbReference>
<sequence>MSKLRQLSPEKVIPSPLPLYKLPAEAKVPKTGCPSRPSRLRVVRHLHSSPSEPEPILKEAINDDDNEDDDGDDDETASITTVYNYYEPALKHSEAPSTLSFDSVFESGNLLRADRVRYQNHRTRDESYHEYELYVHPDINNSAYRQWFYFQVTNMVVGVEYRFAIVNLAKSGALYQSGLQPVVYSEAAAAHGTGWVHGGFHVRYDASERQEGSNTLSFSYVFATASDCVYFACIHPYTYTDLLDYLDALESDPVRSAVCRRTDLCQTLAGNSCDLLTITSPAKEGGLPLDARRVIVISARVHPGESNSSFMMKGILDYLTSAVYGAVVLRRHFIFKIAPMLNPDGVINGNTRVSLAGWDLNRKWAYPVEKLFPTIFHLKRLITSFQRPQPSGPPRVAIYCDLHGHSIQRNIFTYGCYKSTRRGKSALKMHAKDDPRVFPMIVAKQSDLFSFAHCNFKVQASKLNTARVVVHQELGVINSYTLEASFCGPDFGAKKDTQMSIADLEAMGATWCQSLLVYYELLTKEGSSPSVGSVPSAPTPDPPRAVGQPRVEDNDDVDPEEPTITWDPGLLNDCECLLDAMKQHDDDDADAQDVDSDVSDAANNPIPPNNEPELYRPKKPKTRKTKKKKKGKHKKKPKKRKKVLLQGTNGGILVPTIPVPLPGAMTYRDPSTAGMDEPYMLDLAAIDTPTSVYSHFKKPALSRPSSGSSIPSLSPKFSLQKCVGALMIRPSTVER</sequence>
<feature type="region of interest" description="Disordered" evidence="4">
    <location>
        <begin position="45"/>
        <end position="76"/>
    </location>
</feature>
<feature type="compositionally biased region" description="Acidic residues" evidence="4">
    <location>
        <begin position="586"/>
        <end position="598"/>
    </location>
</feature>
<evidence type="ECO:0000256" key="2">
    <source>
        <dbReference type="ARBA" id="ARBA00005988"/>
    </source>
</evidence>
<dbReference type="GO" id="GO:0006508">
    <property type="term" value="P:proteolysis"/>
    <property type="evidence" value="ECO:0007669"/>
    <property type="project" value="InterPro"/>
</dbReference>
<comment type="cofactor">
    <cofactor evidence="1">
        <name>Zn(2+)</name>
        <dbReference type="ChEBI" id="CHEBI:29105"/>
    </cofactor>
</comment>
<name>T0QH41_SAPDV</name>
<keyword evidence="7" id="KW-1185">Reference proteome</keyword>
<feature type="region of interest" description="Disordered" evidence="4">
    <location>
        <begin position="528"/>
        <end position="568"/>
    </location>
</feature>
<dbReference type="VEuPathDB" id="FungiDB:SDRG_08265"/>
<dbReference type="InParanoid" id="T0QH41"/>
<dbReference type="STRING" id="1156394.T0QH41"/>
<evidence type="ECO:0000256" key="1">
    <source>
        <dbReference type="ARBA" id="ARBA00001947"/>
    </source>
</evidence>
<dbReference type="OrthoDB" id="10253041at2759"/>
<dbReference type="GO" id="GO:0004181">
    <property type="term" value="F:metallocarboxypeptidase activity"/>
    <property type="evidence" value="ECO:0007669"/>
    <property type="project" value="InterPro"/>
</dbReference>
<evidence type="ECO:0000313" key="7">
    <source>
        <dbReference type="Proteomes" id="UP000030762"/>
    </source>
</evidence>
<evidence type="ECO:0000256" key="4">
    <source>
        <dbReference type="SAM" id="MobiDB-lite"/>
    </source>
</evidence>
<protein>
    <recommendedName>
        <fullName evidence="5">Peptidase M14 domain-containing protein</fullName>
    </recommendedName>
</protein>
<dbReference type="Gene3D" id="3.40.630.10">
    <property type="entry name" value="Zn peptidases"/>
    <property type="match status" value="1"/>
</dbReference>
<dbReference type="Gene3D" id="2.60.40.3120">
    <property type="match status" value="1"/>
</dbReference>
<reference evidence="6 7" key="1">
    <citation type="submission" date="2012-04" db="EMBL/GenBank/DDBJ databases">
        <title>The Genome Sequence of Saprolegnia declina VS20.</title>
        <authorList>
            <consortium name="The Broad Institute Genome Sequencing Platform"/>
            <person name="Russ C."/>
            <person name="Nusbaum C."/>
            <person name="Tyler B."/>
            <person name="van West P."/>
            <person name="Dieguez-Uribeondo J."/>
            <person name="de Bruijn I."/>
            <person name="Tripathy S."/>
            <person name="Jiang R."/>
            <person name="Young S.K."/>
            <person name="Zeng Q."/>
            <person name="Gargeya S."/>
            <person name="Fitzgerald M."/>
            <person name="Haas B."/>
            <person name="Abouelleil A."/>
            <person name="Alvarado L."/>
            <person name="Arachchi H.M."/>
            <person name="Berlin A."/>
            <person name="Chapman S.B."/>
            <person name="Goldberg J."/>
            <person name="Griggs A."/>
            <person name="Gujja S."/>
            <person name="Hansen M."/>
            <person name="Howarth C."/>
            <person name="Imamovic A."/>
            <person name="Larimer J."/>
            <person name="McCowen C."/>
            <person name="Montmayeur A."/>
            <person name="Murphy C."/>
            <person name="Neiman D."/>
            <person name="Pearson M."/>
            <person name="Priest M."/>
            <person name="Roberts A."/>
            <person name="Saif S."/>
            <person name="Shea T."/>
            <person name="Sisk P."/>
            <person name="Sykes S."/>
            <person name="Wortman J."/>
            <person name="Nusbaum C."/>
            <person name="Birren B."/>
        </authorList>
    </citation>
    <scope>NUCLEOTIDE SEQUENCE [LARGE SCALE GENOMIC DNA]</scope>
    <source>
        <strain evidence="6 7">VS20</strain>
    </source>
</reference>
<dbReference type="PANTHER" id="PTHR12756:SF45">
    <property type="entry name" value="CYTOSOLIC CARBOXYPEPTIDASE NNA1"/>
    <property type="match status" value="1"/>
</dbReference>
<dbReference type="SUPFAM" id="SSF53187">
    <property type="entry name" value="Zn-dependent exopeptidases"/>
    <property type="match status" value="1"/>
</dbReference>
<feature type="compositionally biased region" description="Acidic residues" evidence="4">
    <location>
        <begin position="62"/>
        <end position="76"/>
    </location>
</feature>
<feature type="compositionally biased region" description="Basic residues" evidence="4">
    <location>
        <begin position="617"/>
        <end position="643"/>
    </location>
</feature>
<dbReference type="RefSeq" id="XP_008612363.1">
    <property type="nucleotide sequence ID" value="XM_008614141.1"/>
</dbReference>
<evidence type="ECO:0000256" key="3">
    <source>
        <dbReference type="PROSITE-ProRule" id="PRU01379"/>
    </source>
</evidence>
<accession>T0QH41</accession>
<dbReference type="InterPro" id="IPR040626">
    <property type="entry name" value="Pepdidase_M14_N"/>
</dbReference>
<feature type="domain" description="Peptidase M14" evidence="5">
    <location>
        <begin position="235"/>
        <end position="519"/>
    </location>
</feature>
<feature type="active site" description="Proton donor/acceptor" evidence="3">
    <location>
        <position position="483"/>
    </location>
</feature>
<dbReference type="PROSITE" id="PS52035">
    <property type="entry name" value="PEPTIDASE_M14"/>
    <property type="match status" value="1"/>
</dbReference>
<dbReference type="Proteomes" id="UP000030762">
    <property type="component" value="Unassembled WGS sequence"/>
</dbReference>
<proteinExistence type="inferred from homology"/>
<dbReference type="EMBL" id="JH767156">
    <property type="protein sequence ID" value="EQC34051.1"/>
    <property type="molecule type" value="Genomic_DNA"/>
</dbReference>
<dbReference type="OMA" id="NHRTRDE"/>
<comment type="similarity">
    <text evidence="2 3">Belongs to the peptidase M14 family.</text>
</comment>
<dbReference type="PANTHER" id="PTHR12756">
    <property type="entry name" value="CYTOSOLIC CARBOXYPEPTIDASE"/>
    <property type="match status" value="1"/>
</dbReference>
<gene>
    <name evidence="6" type="ORF">SDRG_08265</name>
</gene>
<dbReference type="eggNOG" id="KOG3641">
    <property type="taxonomic scope" value="Eukaryota"/>
</dbReference>
<dbReference type="AlphaFoldDB" id="T0QH41"/>
<organism evidence="6 7">
    <name type="scientific">Saprolegnia diclina (strain VS20)</name>
    <dbReference type="NCBI Taxonomy" id="1156394"/>
    <lineage>
        <taxon>Eukaryota</taxon>
        <taxon>Sar</taxon>
        <taxon>Stramenopiles</taxon>
        <taxon>Oomycota</taxon>
        <taxon>Saprolegniomycetes</taxon>
        <taxon>Saprolegniales</taxon>
        <taxon>Saprolegniaceae</taxon>
        <taxon>Saprolegnia</taxon>
    </lineage>
</organism>
<evidence type="ECO:0000259" key="5">
    <source>
        <dbReference type="PROSITE" id="PS52035"/>
    </source>
</evidence>
<evidence type="ECO:0000313" key="6">
    <source>
        <dbReference type="EMBL" id="EQC34051.1"/>
    </source>
</evidence>